<dbReference type="AlphaFoldDB" id="A0A5N6P5H8"/>
<dbReference type="GO" id="GO:0003964">
    <property type="term" value="F:RNA-directed DNA polymerase activity"/>
    <property type="evidence" value="ECO:0007669"/>
    <property type="project" value="UniProtKB-KW"/>
</dbReference>
<evidence type="ECO:0000256" key="1">
    <source>
        <dbReference type="ARBA" id="ARBA00022679"/>
    </source>
</evidence>
<dbReference type="Proteomes" id="UP000326396">
    <property type="component" value="Linkage Group LG14"/>
</dbReference>
<evidence type="ECO:0000313" key="5">
    <source>
        <dbReference type="Proteomes" id="UP000326396"/>
    </source>
</evidence>
<dbReference type="OrthoDB" id="674670at2759"/>
<dbReference type="PANTHER" id="PTHR45835">
    <property type="entry name" value="YALI0A06105P"/>
    <property type="match status" value="1"/>
</dbReference>
<proteinExistence type="predicted"/>
<dbReference type="Gene3D" id="3.30.420.10">
    <property type="entry name" value="Ribonuclease H-like superfamily/Ribonuclease H"/>
    <property type="match status" value="1"/>
</dbReference>
<evidence type="ECO:0000256" key="2">
    <source>
        <dbReference type="ARBA" id="ARBA00022695"/>
    </source>
</evidence>
<accession>A0A5N6P5H8</accession>
<dbReference type="CDD" id="cd00303">
    <property type="entry name" value="retropepsin_like"/>
    <property type="match status" value="1"/>
</dbReference>
<dbReference type="InterPro" id="IPR036397">
    <property type="entry name" value="RNaseH_sf"/>
</dbReference>
<reference evidence="4 5" key="1">
    <citation type="submission" date="2019-05" db="EMBL/GenBank/DDBJ databases">
        <title>Mikania micrantha, genome provides insights into the molecular mechanism of rapid growth.</title>
        <authorList>
            <person name="Liu B."/>
        </authorList>
    </citation>
    <scope>NUCLEOTIDE SEQUENCE [LARGE SCALE GENOMIC DNA]</scope>
    <source>
        <strain evidence="4">NLD-2019</strain>
        <tissue evidence="4">Leaf</tissue>
    </source>
</reference>
<evidence type="ECO:0000256" key="3">
    <source>
        <dbReference type="ARBA" id="ARBA00022918"/>
    </source>
</evidence>
<sequence>MLARIQEESIKVIQAGSKQIKPSYSNFSSTTSTFKGASSAANLPLLPAPSIKAKPLSARRLSHKEIEEKSLKEECFVCTEIYVRGHQYKNRQLFSIELIAEDEVQDDANEAMLENDYTPCISLNAIMGVSSYSTMRVKGSIGTKPLHILIDSGSTYNFLDANLAQKIKCPLKLVNEMHITVADGYRIACSQLCENFKWMMQGNWFATDVMVIPLINYDMVLGIQRLQTLIVIVWNFKNLTMKFKVGEKVFELRGSGSNAMTLCSAEKMNFQCQKAKYEQIANPGLLQPLPVPNYIFTDISIDFISGLPKSQGKDCICVVIDRLTKYGHFIPLSHPFSAA</sequence>
<dbReference type="GO" id="GO:0003676">
    <property type="term" value="F:nucleic acid binding"/>
    <property type="evidence" value="ECO:0007669"/>
    <property type="project" value="InterPro"/>
</dbReference>
<dbReference type="GO" id="GO:0006508">
    <property type="term" value="P:proteolysis"/>
    <property type="evidence" value="ECO:0007669"/>
    <property type="project" value="InterPro"/>
</dbReference>
<dbReference type="GO" id="GO:0004190">
    <property type="term" value="F:aspartic-type endopeptidase activity"/>
    <property type="evidence" value="ECO:0007669"/>
    <property type="project" value="InterPro"/>
</dbReference>
<dbReference type="InterPro" id="IPR012337">
    <property type="entry name" value="RNaseH-like_sf"/>
</dbReference>
<comment type="caution">
    <text evidence="4">The sequence shown here is derived from an EMBL/GenBank/DDBJ whole genome shotgun (WGS) entry which is preliminary data.</text>
</comment>
<dbReference type="InterPro" id="IPR021109">
    <property type="entry name" value="Peptidase_aspartic_dom_sf"/>
</dbReference>
<dbReference type="Pfam" id="PF08284">
    <property type="entry name" value="RVP_2"/>
    <property type="match status" value="1"/>
</dbReference>
<dbReference type="PROSITE" id="PS00141">
    <property type="entry name" value="ASP_PROTEASE"/>
    <property type="match status" value="1"/>
</dbReference>
<keyword evidence="2" id="KW-0548">Nucleotidyltransferase</keyword>
<dbReference type="InterPro" id="IPR001969">
    <property type="entry name" value="Aspartic_peptidase_AS"/>
</dbReference>
<organism evidence="4 5">
    <name type="scientific">Mikania micrantha</name>
    <name type="common">bitter vine</name>
    <dbReference type="NCBI Taxonomy" id="192012"/>
    <lineage>
        <taxon>Eukaryota</taxon>
        <taxon>Viridiplantae</taxon>
        <taxon>Streptophyta</taxon>
        <taxon>Embryophyta</taxon>
        <taxon>Tracheophyta</taxon>
        <taxon>Spermatophyta</taxon>
        <taxon>Magnoliopsida</taxon>
        <taxon>eudicotyledons</taxon>
        <taxon>Gunneridae</taxon>
        <taxon>Pentapetalae</taxon>
        <taxon>asterids</taxon>
        <taxon>campanulids</taxon>
        <taxon>Asterales</taxon>
        <taxon>Asteraceae</taxon>
        <taxon>Asteroideae</taxon>
        <taxon>Heliantheae alliance</taxon>
        <taxon>Eupatorieae</taxon>
        <taxon>Mikania</taxon>
    </lineage>
</organism>
<dbReference type="SUPFAM" id="SSF53098">
    <property type="entry name" value="Ribonuclease H-like"/>
    <property type="match status" value="1"/>
</dbReference>
<name>A0A5N6P5H8_9ASTR</name>
<dbReference type="PANTHER" id="PTHR45835:SF104">
    <property type="entry name" value="PROTEIN NYNRIN-LIKE"/>
    <property type="match status" value="1"/>
</dbReference>
<keyword evidence="1" id="KW-0808">Transferase</keyword>
<gene>
    <name evidence="4" type="ORF">E3N88_11800</name>
</gene>
<dbReference type="SUPFAM" id="SSF50630">
    <property type="entry name" value="Acid proteases"/>
    <property type="match status" value="1"/>
</dbReference>
<evidence type="ECO:0000313" key="4">
    <source>
        <dbReference type="EMBL" id="KAD5960328.1"/>
    </source>
</evidence>
<keyword evidence="5" id="KW-1185">Reference proteome</keyword>
<protein>
    <submittedName>
        <fullName evidence="4">Uncharacterized protein</fullName>
    </submittedName>
</protein>
<dbReference type="Gene3D" id="2.40.70.10">
    <property type="entry name" value="Acid Proteases"/>
    <property type="match status" value="1"/>
</dbReference>
<dbReference type="EMBL" id="SZYD01000006">
    <property type="protein sequence ID" value="KAD5960328.1"/>
    <property type="molecule type" value="Genomic_DNA"/>
</dbReference>
<keyword evidence="3" id="KW-0695">RNA-directed DNA polymerase</keyword>